<feature type="region of interest" description="Disordered" evidence="1">
    <location>
        <begin position="170"/>
        <end position="238"/>
    </location>
</feature>
<evidence type="ECO:0000313" key="3">
    <source>
        <dbReference type="Proteomes" id="UP000291343"/>
    </source>
</evidence>
<dbReference type="EMBL" id="QKKF02016350">
    <property type="protein sequence ID" value="RZF41733.1"/>
    <property type="molecule type" value="Genomic_DNA"/>
</dbReference>
<dbReference type="Proteomes" id="UP000291343">
    <property type="component" value="Unassembled WGS sequence"/>
</dbReference>
<proteinExistence type="predicted"/>
<feature type="compositionally biased region" description="Basic and acidic residues" evidence="1">
    <location>
        <begin position="81"/>
        <end position="95"/>
    </location>
</feature>
<dbReference type="InParanoid" id="A0A482X7P8"/>
<feature type="region of interest" description="Disordered" evidence="1">
    <location>
        <begin position="46"/>
        <end position="95"/>
    </location>
</feature>
<comment type="caution">
    <text evidence="2">The sequence shown here is derived from an EMBL/GenBank/DDBJ whole genome shotgun (WGS) entry which is preliminary data.</text>
</comment>
<reference evidence="2 3" key="1">
    <citation type="journal article" date="2017" name="Gigascience">
        <title>Genome sequence of the small brown planthopper, Laodelphax striatellus.</title>
        <authorList>
            <person name="Zhu J."/>
            <person name="Jiang F."/>
            <person name="Wang X."/>
            <person name="Yang P."/>
            <person name="Bao Y."/>
            <person name="Zhao W."/>
            <person name="Wang W."/>
            <person name="Lu H."/>
            <person name="Wang Q."/>
            <person name="Cui N."/>
            <person name="Li J."/>
            <person name="Chen X."/>
            <person name="Luo L."/>
            <person name="Yu J."/>
            <person name="Kang L."/>
            <person name="Cui F."/>
        </authorList>
    </citation>
    <scope>NUCLEOTIDE SEQUENCE [LARGE SCALE GENOMIC DNA]</scope>
    <source>
        <strain evidence="2">Lst14</strain>
    </source>
</reference>
<name>A0A482X7P8_LAOST</name>
<protein>
    <submittedName>
        <fullName evidence="2">Uncharacterized protein</fullName>
    </submittedName>
</protein>
<organism evidence="2 3">
    <name type="scientific">Laodelphax striatellus</name>
    <name type="common">Small brown planthopper</name>
    <name type="synonym">Delphax striatella</name>
    <dbReference type="NCBI Taxonomy" id="195883"/>
    <lineage>
        <taxon>Eukaryota</taxon>
        <taxon>Metazoa</taxon>
        <taxon>Ecdysozoa</taxon>
        <taxon>Arthropoda</taxon>
        <taxon>Hexapoda</taxon>
        <taxon>Insecta</taxon>
        <taxon>Pterygota</taxon>
        <taxon>Neoptera</taxon>
        <taxon>Paraneoptera</taxon>
        <taxon>Hemiptera</taxon>
        <taxon>Auchenorrhyncha</taxon>
        <taxon>Fulgoroidea</taxon>
        <taxon>Delphacidae</taxon>
        <taxon>Criomorphinae</taxon>
        <taxon>Laodelphax</taxon>
    </lineage>
</organism>
<keyword evidence="3" id="KW-1185">Reference proteome</keyword>
<evidence type="ECO:0000313" key="2">
    <source>
        <dbReference type="EMBL" id="RZF41733.1"/>
    </source>
</evidence>
<sequence length="353" mass="40951">MGILIFCYSNSIGNNHKFKAEENVEFLHLNVKAAIRDQSCAISQTETEVGHLTRPQQRAAPSSPRRHPHGTTTIPPPTTQRTDRMKGETGERNRNARRKEVCLRLPLDYRTETFDNCIKDRCHPSLPSRNPPTKLYIFIHSKVCEKGSRSIAHCTANFITNITKQSDRNRVEKLDASRTEFSVNEEGERSRPRLRNANEMLEALASKQLQQQSDDGTRGRRRKRRRREKVCNKGRGLRSKEKSGASYYEARYNEIITRIQSSEYSSSGSNRGRKRKIALHFALEKERERFRAYEQDWSEISKSARDSVEEGGGGGEEQLFRRMWFGKRRRKFRGSYLRRSEWMGVDRPSTPTP</sequence>
<dbReference type="AlphaFoldDB" id="A0A482X7P8"/>
<gene>
    <name evidence="2" type="ORF">LSTR_LSTR014081</name>
</gene>
<feature type="compositionally biased region" description="Basic residues" evidence="1">
    <location>
        <begin position="219"/>
        <end position="228"/>
    </location>
</feature>
<evidence type="ECO:0000256" key="1">
    <source>
        <dbReference type="SAM" id="MobiDB-lite"/>
    </source>
</evidence>
<accession>A0A482X7P8</accession>